<organism evidence="2 3">
    <name type="scientific">Allofournierella massiliensis</name>
    <dbReference type="NCBI Taxonomy" id="1650663"/>
    <lineage>
        <taxon>Bacteria</taxon>
        <taxon>Bacillati</taxon>
        <taxon>Bacillota</taxon>
        <taxon>Clostridia</taxon>
        <taxon>Eubacteriales</taxon>
        <taxon>Oscillospiraceae</taxon>
        <taxon>Allofournierella</taxon>
    </lineage>
</organism>
<keyword evidence="1" id="KW-0812">Transmembrane</keyword>
<dbReference type="EMBL" id="JAUDCL010000003">
    <property type="protein sequence ID" value="MDM8200228.1"/>
    <property type="molecule type" value="Genomic_DNA"/>
</dbReference>
<name>A0ABT7UPG3_9FIRM</name>
<feature type="transmembrane region" description="Helical" evidence="1">
    <location>
        <begin position="89"/>
        <end position="113"/>
    </location>
</feature>
<keyword evidence="1" id="KW-1133">Transmembrane helix</keyword>
<feature type="transmembrane region" description="Helical" evidence="1">
    <location>
        <begin position="133"/>
        <end position="151"/>
    </location>
</feature>
<proteinExistence type="predicted"/>
<sequence>MPQEQGCLMIILHRKFLIYAGGCLSIFLAILFCLTMFTDGQSTWFSNLFFDKLVVFLLTPPFLFGALLIDRSMMPVTIIRTKGRIAALILQLLQQYFGGFVYLTVWFVLIIFFSIFKFGGVFSGADANRILSWYVRFLLGFMIMINGSVLLKKSNNKLMKSASYIMVYLIFVLEVLTIIPELDQQFGIEINLVFSWMFCDGTTWVIAMPVILIILTGALLVVTQNEDIF</sequence>
<keyword evidence="1" id="KW-0472">Membrane</keyword>
<accession>A0ABT7UPG3</accession>
<dbReference type="Proteomes" id="UP001529380">
    <property type="component" value="Unassembled WGS sequence"/>
</dbReference>
<reference evidence="2 3" key="3">
    <citation type="submission" date="2023-06" db="EMBL/GenBank/DDBJ databases">
        <authorList>
            <person name="Zeman M."/>
            <person name="Kubasova T."/>
            <person name="Jahodarova E."/>
            <person name="Nykrynova M."/>
            <person name="Rychlik I."/>
        </authorList>
    </citation>
    <scope>NUCLEOTIDE SEQUENCE [LARGE SCALE GENOMIC DNA]</scope>
    <source>
        <strain evidence="2 3">ET340</strain>
    </source>
</reference>
<feature type="transmembrane region" description="Helical" evidence="1">
    <location>
        <begin position="163"/>
        <end position="182"/>
    </location>
</feature>
<protein>
    <recommendedName>
        <fullName evidence="4">ABC-2 family transporter</fullName>
    </recommendedName>
</protein>
<feature type="transmembrane region" description="Helical" evidence="1">
    <location>
        <begin position="49"/>
        <end position="69"/>
    </location>
</feature>
<reference evidence="2 3" key="1">
    <citation type="submission" date="2023-06" db="EMBL/GenBank/DDBJ databases">
        <title>Identification and characterization of horizontal gene transfer across gut microbiota members of farm animals based on homology search.</title>
        <authorList>
            <person name="Schwarzerova J."/>
            <person name="Nykrynova M."/>
            <person name="Jureckova K."/>
            <person name="Cejkova D."/>
            <person name="Rychlik I."/>
        </authorList>
    </citation>
    <scope>NUCLEOTIDE SEQUENCE [LARGE SCALE GENOMIC DNA]</scope>
    <source>
        <strain evidence="2 3">ET340</strain>
    </source>
</reference>
<reference evidence="3" key="2">
    <citation type="submission" date="2023-06" db="EMBL/GenBank/DDBJ databases">
        <title>Identification and characterization of horizontal gene transfer across gut microbiota members of farm animals based on homology search.</title>
        <authorList>
            <person name="Zeman M."/>
            <person name="Kubasova T."/>
            <person name="Jahodarova E."/>
            <person name="Nykrynova M."/>
            <person name="Rychlik I."/>
        </authorList>
    </citation>
    <scope>NUCLEOTIDE SEQUENCE [LARGE SCALE GENOMIC DNA]</scope>
    <source>
        <strain evidence="3">ET340</strain>
    </source>
</reference>
<gene>
    <name evidence="2" type="ORF">QUW08_02800</name>
</gene>
<feature type="transmembrane region" description="Helical" evidence="1">
    <location>
        <begin position="202"/>
        <end position="222"/>
    </location>
</feature>
<evidence type="ECO:0000313" key="3">
    <source>
        <dbReference type="Proteomes" id="UP001529380"/>
    </source>
</evidence>
<comment type="caution">
    <text evidence="2">The sequence shown here is derived from an EMBL/GenBank/DDBJ whole genome shotgun (WGS) entry which is preliminary data.</text>
</comment>
<evidence type="ECO:0000313" key="2">
    <source>
        <dbReference type="EMBL" id="MDM8200228.1"/>
    </source>
</evidence>
<feature type="transmembrane region" description="Helical" evidence="1">
    <location>
        <begin position="16"/>
        <end position="37"/>
    </location>
</feature>
<evidence type="ECO:0000256" key="1">
    <source>
        <dbReference type="SAM" id="Phobius"/>
    </source>
</evidence>
<keyword evidence="3" id="KW-1185">Reference proteome</keyword>
<evidence type="ECO:0008006" key="4">
    <source>
        <dbReference type="Google" id="ProtNLM"/>
    </source>
</evidence>